<dbReference type="Pfam" id="PF00561">
    <property type="entry name" value="Abhydrolase_1"/>
    <property type="match status" value="1"/>
</dbReference>
<feature type="domain" description="AB hydrolase-1" evidence="1">
    <location>
        <begin position="75"/>
        <end position="131"/>
    </location>
</feature>
<protein>
    <recommendedName>
        <fullName evidence="1">AB hydrolase-1 domain-containing protein</fullName>
    </recommendedName>
</protein>
<evidence type="ECO:0000313" key="3">
    <source>
        <dbReference type="Proteomes" id="UP000242715"/>
    </source>
</evidence>
<dbReference type="SUPFAM" id="SSF53474">
    <property type="entry name" value="alpha/beta-Hydrolases"/>
    <property type="match status" value="1"/>
</dbReference>
<dbReference type="OrthoDB" id="44277at2759"/>
<gene>
    <name evidence="2" type="ORF">TSUD_324520</name>
</gene>
<name>A0A2Z6PES2_TRISU</name>
<proteinExistence type="predicted"/>
<dbReference type="PANTHER" id="PTHR22753">
    <property type="entry name" value="TRANSMEMBRANE PROTEIN 68"/>
    <property type="match status" value="1"/>
</dbReference>
<keyword evidence="3" id="KW-1185">Reference proteome</keyword>
<dbReference type="Gene3D" id="3.40.50.1820">
    <property type="entry name" value="alpha/beta hydrolase"/>
    <property type="match status" value="1"/>
</dbReference>
<evidence type="ECO:0000313" key="2">
    <source>
        <dbReference type="EMBL" id="GAU42397.1"/>
    </source>
</evidence>
<dbReference type="InterPro" id="IPR000073">
    <property type="entry name" value="AB_hydrolase_1"/>
</dbReference>
<dbReference type="Proteomes" id="UP000242715">
    <property type="component" value="Unassembled WGS sequence"/>
</dbReference>
<accession>A0A2Z6PES2</accession>
<dbReference type="CDD" id="cd07987">
    <property type="entry name" value="LPLAT_MGAT-like"/>
    <property type="match status" value="1"/>
</dbReference>
<sequence length="461" mass="51899">MVVSPFMPSTFLLTLGGPLKTVLDNIIEGLSLLNSAREPIADFTTFSSALPVIADILPKETLLWKLKMLKSASAYSDSRLYAIKSQTLILCSGNDQLLPSQQEGERLRQLLPKCELRKFDDSGHFLFLEGDIDLVWVIKGTSYYRRGKYHDYASDFIPPTPDEANKAIEPYSLIDKITSSVMLSTLEDGKIVKGLAGIPSEGPVLLVGNHMLLAMDVAPFLSNFFTERDIVVRAMAHSLFFKRQKSGKLPEVSSFDSLRVMGAFPVASSNLFNLLSSKSHVLLYPGGLREGFHRKGEEYKLFWPEQSEFVRMAARFGAKIIPFGGVGEDDLGQVVIDYNDLVKIPYFRSEIESLTNEIEPLRSDANGEVANQQVYLPGILPKVPGRFYFYFGKPIETEGRKQELMDKKKSQELYFEVKSEVERCIAYLKEKRESDPYRSILSRLLYQATHGPTSDIPTFEI</sequence>
<dbReference type="GO" id="GO:0016020">
    <property type="term" value="C:membrane"/>
    <property type="evidence" value="ECO:0007669"/>
    <property type="project" value="TreeGrafter"/>
</dbReference>
<dbReference type="AlphaFoldDB" id="A0A2Z6PES2"/>
<organism evidence="2 3">
    <name type="scientific">Trifolium subterraneum</name>
    <name type="common">Subterranean clover</name>
    <dbReference type="NCBI Taxonomy" id="3900"/>
    <lineage>
        <taxon>Eukaryota</taxon>
        <taxon>Viridiplantae</taxon>
        <taxon>Streptophyta</taxon>
        <taxon>Embryophyta</taxon>
        <taxon>Tracheophyta</taxon>
        <taxon>Spermatophyta</taxon>
        <taxon>Magnoliopsida</taxon>
        <taxon>eudicotyledons</taxon>
        <taxon>Gunneridae</taxon>
        <taxon>Pentapetalae</taxon>
        <taxon>rosids</taxon>
        <taxon>fabids</taxon>
        <taxon>Fabales</taxon>
        <taxon>Fabaceae</taxon>
        <taxon>Papilionoideae</taxon>
        <taxon>50 kb inversion clade</taxon>
        <taxon>NPAAA clade</taxon>
        <taxon>Hologalegina</taxon>
        <taxon>IRL clade</taxon>
        <taxon>Trifolieae</taxon>
        <taxon>Trifolium</taxon>
    </lineage>
</organism>
<reference evidence="3" key="1">
    <citation type="journal article" date="2017" name="Front. Plant Sci.">
        <title>Climate Clever Clovers: New Paradigm to Reduce the Environmental Footprint of Ruminants by Breeding Low Methanogenic Forages Utilizing Haplotype Variation.</title>
        <authorList>
            <person name="Kaur P."/>
            <person name="Appels R."/>
            <person name="Bayer P.E."/>
            <person name="Keeble-Gagnere G."/>
            <person name="Wang J."/>
            <person name="Hirakawa H."/>
            <person name="Shirasawa K."/>
            <person name="Vercoe P."/>
            <person name="Stefanova K."/>
            <person name="Durmic Z."/>
            <person name="Nichols P."/>
            <person name="Revell C."/>
            <person name="Isobe S.N."/>
            <person name="Edwards D."/>
            <person name="Erskine W."/>
        </authorList>
    </citation>
    <scope>NUCLEOTIDE SEQUENCE [LARGE SCALE GENOMIC DNA]</scope>
    <source>
        <strain evidence="3">cv. Daliak</strain>
    </source>
</reference>
<dbReference type="EMBL" id="DF973918">
    <property type="protein sequence ID" value="GAU42397.1"/>
    <property type="molecule type" value="Genomic_DNA"/>
</dbReference>
<evidence type="ECO:0000259" key="1">
    <source>
        <dbReference type="Pfam" id="PF00561"/>
    </source>
</evidence>
<dbReference type="InterPro" id="IPR029058">
    <property type="entry name" value="AB_hydrolase_fold"/>
</dbReference>
<dbReference type="PANTHER" id="PTHR22753:SF24">
    <property type="entry name" value="ESTERASE_LIPASE_THIOESTERASE FAMILY PROTEIN"/>
    <property type="match status" value="1"/>
</dbReference>